<evidence type="ECO:0000256" key="1">
    <source>
        <dbReference type="ARBA" id="ARBA00009003"/>
    </source>
</evidence>
<dbReference type="OrthoDB" id="1577640at2759"/>
<accession>A0A8H7WC76</accession>
<dbReference type="GO" id="GO:0000009">
    <property type="term" value="F:alpha-1,6-mannosyltransferase activity"/>
    <property type="evidence" value="ECO:0007669"/>
    <property type="project" value="InterPro"/>
</dbReference>
<dbReference type="Proteomes" id="UP000664132">
    <property type="component" value="Unassembled WGS sequence"/>
</dbReference>
<keyword evidence="3" id="KW-1185">Reference proteome</keyword>
<reference evidence="2" key="1">
    <citation type="submission" date="2021-02" db="EMBL/GenBank/DDBJ databases">
        <title>Genome sequence Cadophora malorum strain M34.</title>
        <authorList>
            <person name="Stefanovic E."/>
            <person name="Vu D."/>
            <person name="Scully C."/>
            <person name="Dijksterhuis J."/>
            <person name="Roader J."/>
            <person name="Houbraken J."/>
        </authorList>
    </citation>
    <scope>NUCLEOTIDE SEQUENCE</scope>
    <source>
        <strain evidence="2">M34</strain>
    </source>
</reference>
<evidence type="ECO:0000313" key="3">
    <source>
        <dbReference type="Proteomes" id="UP000664132"/>
    </source>
</evidence>
<organism evidence="2 3">
    <name type="scientific">Cadophora malorum</name>
    <dbReference type="NCBI Taxonomy" id="108018"/>
    <lineage>
        <taxon>Eukaryota</taxon>
        <taxon>Fungi</taxon>
        <taxon>Dikarya</taxon>
        <taxon>Ascomycota</taxon>
        <taxon>Pezizomycotina</taxon>
        <taxon>Leotiomycetes</taxon>
        <taxon>Helotiales</taxon>
        <taxon>Ploettnerulaceae</taxon>
        <taxon>Cadophora</taxon>
    </lineage>
</organism>
<comment type="similarity">
    <text evidence="1">Belongs to the glycosyltransferase 32 family.</text>
</comment>
<protein>
    <recommendedName>
        <fullName evidence="4">Glycosyltransferase family 32 protein</fullName>
    </recommendedName>
</protein>
<dbReference type="AlphaFoldDB" id="A0A8H7WC76"/>
<dbReference type="GO" id="GO:0006487">
    <property type="term" value="P:protein N-linked glycosylation"/>
    <property type="evidence" value="ECO:0007669"/>
    <property type="project" value="TreeGrafter"/>
</dbReference>
<dbReference type="Gene3D" id="3.90.550.20">
    <property type="match status" value="1"/>
</dbReference>
<proteinExistence type="inferred from homology"/>
<name>A0A8H7WC76_9HELO</name>
<comment type="caution">
    <text evidence="2">The sequence shown here is derived from an EMBL/GenBank/DDBJ whole genome shotgun (WGS) entry which is preliminary data.</text>
</comment>
<gene>
    <name evidence="2" type="ORF">IFR04_004739</name>
</gene>
<evidence type="ECO:0000313" key="2">
    <source>
        <dbReference type="EMBL" id="KAG4422112.1"/>
    </source>
</evidence>
<sequence>MASSRTIPHSSIPLIIHQTWKDTKVDRWPQALAQGVEKWLGYAAVGGNASMAYFLWLDKGCKQLIAESEPQIVDIVDALPLQAEKSDVFRVVVLNSIGGIYGDIDTVPLRSPVLWLNETDISPWTDTETGKTYSTTSNTSPSVSRPIQLLLGIEGDNDPKSDAYWRMGYNYHVQLTQWAFASAPHHPILDRVISAFTQRVNQLAKAYGGNVTAAARAGELKKEDPLKLAGPEAITAAAMTWLQEKAGLSPGRGRYGNMGSNPVTDPAARVWHGGQGSWKTIDLKGLVTGSSIK</sequence>
<evidence type="ECO:0008006" key="4">
    <source>
        <dbReference type="Google" id="ProtNLM"/>
    </source>
</evidence>
<dbReference type="PANTHER" id="PTHR31834:SF10">
    <property type="entry name" value="TRANSFERASE, PUTATIVE (AFU_ORTHOLOGUE AFUA_8G02040)-RELATED"/>
    <property type="match status" value="1"/>
</dbReference>
<dbReference type="PANTHER" id="PTHR31834">
    <property type="entry name" value="INITIATION-SPECIFIC ALPHA-1,6-MANNOSYLTRANSFERASE"/>
    <property type="match status" value="1"/>
</dbReference>
<dbReference type="InterPro" id="IPR007577">
    <property type="entry name" value="GlycoTrfase_DXD_sugar-bd_CS"/>
</dbReference>
<dbReference type="InterPro" id="IPR039367">
    <property type="entry name" value="Och1-like"/>
</dbReference>
<dbReference type="InterPro" id="IPR029044">
    <property type="entry name" value="Nucleotide-diphossugar_trans"/>
</dbReference>
<dbReference type="SUPFAM" id="SSF53448">
    <property type="entry name" value="Nucleotide-diphospho-sugar transferases"/>
    <property type="match status" value="1"/>
</dbReference>
<dbReference type="Pfam" id="PF04488">
    <property type="entry name" value="Gly_transf_sug"/>
    <property type="match status" value="1"/>
</dbReference>
<dbReference type="GO" id="GO:0000136">
    <property type="term" value="C:mannan polymerase complex"/>
    <property type="evidence" value="ECO:0007669"/>
    <property type="project" value="TreeGrafter"/>
</dbReference>
<dbReference type="EMBL" id="JAFJYH010000054">
    <property type="protein sequence ID" value="KAG4422112.1"/>
    <property type="molecule type" value="Genomic_DNA"/>
</dbReference>